<protein>
    <submittedName>
        <fullName evidence="5">MarR family transcriptional regulator</fullName>
    </submittedName>
</protein>
<evidence type="ECO:0000256" key="3">
    <source>
        <dbReference type="ARBA" id="ARBA00023163"/>
    </source>
</evidence>
<evidence type="ECO:0000313" key="5">
    <source>
        <dbReference type="EMBL" id="UOF91554.1"/>
    </source>
</evidence>
<dbReference type="PANTHER" id="PTHR42756">
    <property type="entry name" value="TRANSCRIPTIONAL REGULATOR, MARR"/>
    <property type="match status" value="1"/>
</dbReference>
<keyword evidence="3" id="KW-0804">Transcription</keyword>
<evidence type="ECO:0000313" key="6">
    <source>
        <dbReference type="Proteomes" id="UP000830167"/>
    </source>
</evidence>
<name>A0ABY4CMI9_9BACL</name>
<dbReference type="PRINTS" id="PR00598">
    <property type="entry name" value="HTHMARR"/>
</dbReference>
<keyword evidence="2" id="KW-0238">DNA-binding</keyword>
<dbReference type="PANTHER" id="PTHR42756:SF1">
    <property type="entry name" value="TRANSCRIPTIONAL REPRESSOR OF EMRAB OPERON"/>
    <property type="match status" value="1"/>
</dbReference>
<dbReference type="SUPFAM" id="SSF46785">
    <property type="entry name" value="Winged helix' DNA-binding domain"/>
    <property type="match status" value="1"/>
</dbReference>
<dbReference type="Gene3D" id="1.10.10.10">
    <property type="entry name" value="Winged helix-like DNA-binding domain superfamily/Winged helix DNA-binding domain"/>
    <property type="match status" value="1"/>
</dbReference>
<organism evidence="5 6">
    <name type="scientific">Fodinisporobacter ferrooxydans</name>
    <dbReference type="NCBI Taxonomy" id="2901836"/>
    <lineage>
        <taxon>Bacteria</taxon>
        <taxon>Bacillati</taxon>
        <taxon>Bacillota</taxon>
        <taxon>Bacilli</taxon>
        <taxon>Bacillales</taxon>
        <taxon>Alicyclobacillaceae</taxon>
        <taxon>Fodinisporobacter</taxon>
    </lineage>
</organism>
<dbReference type="Proteomes" id="UP000830167">
    <property type="component" value="Chromosome"/>
</dbReference>
<sequence>MDLHLQSLPKNLPDRQKVLELKEKFPDMDPLSVEAFFVFLRTSGDLIKKIGTNLSCWGITPGRMMTLMALFNHSRSMAPSELAERIGVTRGTITGLLDGLEKDGLIQRMECCSDRRMINIQLTDKGVEFINEMVPSHFELIGKIMKVLDETEIGTLIALLEKVHGRVHEL</sequence>
<gene>
    <name evidence="5" type="ORF">LSG31_04695</name>
</gene>
<proteinExistence type="predicted"/>
<reference evidence="5" key="1">
    <citation type="submission" date="2021-12" db="EMBL/GenBank/DDBJ databases">
        <title>Alicyclobacillaceae gen. nov., sp. nov., isolated from chalcocite enrichment system.</title>
        <authorList>
            <person name="Jiang Z."/>
        </authorList>
    </citation>
    <scope>NUCLEOTIDE SEQUENCE</scope>
    <source>
        <strain evidence="5">MYW30-H2</strain>
    </source>
</reference>
<accession>A0ABY4CMI9</accession>
<dbReference type="InterPro" id="IPR036390">
    <property type="entry name" value="WH_DNA-bd_sf"/>
</dbReference>
<feature type="domain" description="HTH marR-type" evidence="4">
    <location>
        <begin position="32"/>
        <end position="165"/>
    </location>
</feature>
<keyword evidence="1" id="KW-0805">Transcription regulation</keyword>
<dbReference type="SMART" id="SM00347">
    <property type="entry name" value="HTH_MARR"/>
    <property type="match status" value="1"/>
</dbReference>
<dbReference type="PROSITE" id="PS01117">
    <property type="entry name" value="HTH_MARR_1"/>
    <property type="match status" value="1"/>
</dbReference>
<dbReference type="InterPro" id="IPR036388">
    <property type="entry name" value="WH-like_DNA-bd_sf"/>
</dbReference>
<evidence type="ECO:0000256" key="2">
    <source>
        <dbReference type="ARBA" id="ARBA00023125"/>
    </source>
</evidence>
<evidence type="ECO:0000259" key="4">
    <source>
        <dbReference type="PROSITE" id="PS50995"/>
    </source>
</evidence>
<keyword evidence="6" id="KW-1185">Reference proteome</keyword>
<evidence type="ECO:0000256" key="1">
    <source>
        <dbReference type="ARBA" id="ARBA00023015"/>
    </source>
</evidence>
<dbReference type="EMBL" id="CP089291">
    <property type="protein sequence ID" value="UOF91554.1"/>
    <property type="molecule type" value="Genomic_DNA"/>
</dbReference>
<dbReference type="InterPro" id="IPR023187">
    <property type="entry name" value="Tscrpt_reg_MarR-type_CS"/>
</dbReference>
<dbReference type="Pfam" id="PF01047">
    <property type="entry name" value="MarR"/>
    <property type="match status" value="1"/>
</dbReference>
<dbReference type="InterPro" id="IPR000835">
    <property type="entry name" value="HTH_MarR-typ"/>
</dbReference>
<dbReference type="PROSITE" id="PS50995">
    <property type="entry name" value="HTH_MARR_2"/>
    <property type="match status" value="1"/>
</dbReference>
<dbReference type="RefSeq" id="WP_347438246.1">
    <property type="nucleotide sequence ID" value="NZ_CP089291.1"/>
</dbReference>